<evidence type="ECO:0000313" key="5">
    <source>
        <dbReference type="Proteomes" id="UP000255508"/>
    </source>
</evidence>
<keyword evidence="2" id="KW-0378">Hydrolase</keyword>
<dbReference type="SUPFAM" id="SSF103039">
    <property type="entry name" value="CheC-like"/>
    <property type="match status" value="1"/>
</dbReference>
<dbReference type="CDD" id="cd17910">
    <property type="entry name" value="CheC_ClassII"/>
    <property type="match status" value="1"/>
</dbReference>
<organism evidence="4 5">
    <name type="scientific">endosymbiont of Lamellibrachia luymesi</name>
    <dbReference type="NCBI Taxonomy" id="2200907"/>
    <lineage>
        <taxon>Bacteria</taxon>
        <taxon>Pseudomonadati</taxon>
        <taxon>Pseudomonadota</taxon>
        <taxon>Gammaproteobacteria</taxon>
        <taxon>sulfur-oxidizing symbionts</taxon>
    </lineage>
</organism>
<keyword evidence="1" id="KW-0145">Chemotaxis</keyword>
<protein>
    <submittedName>
        <fullName evidence="4">Chemotaxis protein CheC</fullName>
    </submittedName>
</protein>
<feature type="domain" description="CheC-like protein" evidence="3">
    <location>
        <begin position="10"/>
        <end position="45"/>
    </location>
</feature>
<dbReference type="InterPro" id="IPR007597">
    <property type="entry name" value="CheC"/>
</dbReference>
<accession>A0A370E054</accession>
<comment type="caution">
    <text evidence="4">The sequence shown here is derived from an EMBL/GenBank/DDBJ whole genome shotgun (WGS) entry which is preliminary data.</text>
</comment>
<dbReference type="PANTHER" id="PTHR43693:SF1">
    <property type="entry name" value="PROTEIN PHOSPHATASE CHEZ"/>
    <property type="match status" value="1"/>
</dbReference>
<reference evidence="4 5" key="1">
    <citation type="journal article" date="2018" name="ISME J.">
        <title>Endosymbiont genomes yield clues of tubeworm success.</title>
        <authorList>
            <person name="Li Y."/>
            <person name="Liles M.R."/>
            <person name="Halanych K.M."/>
        </authorList>
    </citation>
    <scope>NUCLEOTIDE SEQUENCE [LARGE SCALE GENOMIC DNA]</scope>
    <source>
        <strain evidence="4">A1422</strain>
    </source>
</reference>
<dbReference type="Proteomes" id="UP000255508">
    <property type="component" value="Unassembled WGS sequence"/>
</dbReference>
<dbReference type="AlphaFoldDB" id="A0A370E054"/>
<sequence>MSIMELSELQEDAISELLNIGMGTAASALSQMVGEEVMLSVPSVTIVPRSEAAQAIGLDQDDQVSAVREHFTGSFWGDAMLLFPEDNSVELVRALLKEEMTLEMFSEMEQEALTEVGNIILNACLGSLANIFGDELHYEMPEFAHGACGMILAGDKGGGSVLILRMDFTLQKTNVGGFLTLMMDVDSVQAFIAQIEQFMQEMA</sequence>
<evidence type="ECO:0000256" key="1">
    <source>
        <dbReference type="ARBA" id="ARBA00022500"/>
    </source>
</evidence>
<dbReference type="Gene3D" id="3.40.1550.10">
    <property type="entry name" value="CheC-like"/>
    <property type="match status" value="1"/>
</dbReference>
<evidence type="ECO:0000259" key="3">
    <source>
        <dbReference type="Pfam" id="PF04509"/>
    </source>
</evidence>
<name>A0A370E054_9GAMM</name>
<dbReference type="InterPro" id="IPR028976">
    <property type="entry name" value="CheC-like_sf"/>
</dbReference>
<dbReference type="EMBL" id="QFXD01000126">
    <property type="protein sequence ID" value="RDH91288.1"/>
    <property type="molecule type" value="Genomic_DNA"/>
</dbReference>
<dbReference type="Pfam" id="PF04509">
    <property type="entry name" value="CheC"/>
    <property type="match status" value="1"/>
</dbReference>
<gene>
    <name evidence="4" type="ORF">DIZ79_06670</name>
</gene>
<evidence type="ECO:0000256" key="2">
    <source>
        <dbReference type="ARBA" id="ARBA00022801"/>
    </source>
</evidence>
<dbReference type="GO" id="GO:0016787">
    <property type="term" value="F:hydrolase activity"/>
    <property type="evidence" value="ECO:0007669"/>
    <property type="project" value="UniProtKB-KW"/>
</dbReference>
<dbReference type="GO" id="GO:0006935">
    <property type="term" value="P:chemotaxis"/>
    <property type="evidence" value="ECO:0007669"/>
    <property type="project" value="UniProtKB-KW"/>
</dbReference>
<dbReference type="PANTHER" id="PTHR43693">
    <property type="entry name" value="PROTEIN PHOSPHATASE CHEZ"/>
    <property type="match status" value="1"/>
</dbReference>
<evidence type="ECO:0000313" key="4">
    <source>
        <dbReference type="EMBL" id="RDH91288.1"/>
    </source>
</evidence>
<proteinExistence type="predicted"/>
<dbReference type="InterPro" id="IPR050992">
    <property type="entry name" value="CheZ_family_phosphatases"/>
</dbReference>